<comment type="pathway">
    <text evidence="4">Pyrimidine metabolism; UMP biosynthesis via de novo pathway; orotate from (S)-dihydroorotate (quinone route): step 1/1.</text>
</comment>
<evidence type="ECO:0000256" key="9">
    <source>
        <dbReference type="ARBA" id="ARBA00022643"/>
    </source>
</evidence>
<sequence>MIGFIYRKIIKPILFKFPADDVHTHFLKMGNYLGKNNSIKNFLSSILHYKNIILNQKVAGINFENPIGLAAGFDYDADLIEILPSIGFGYHSIGTVTNLAYEGNPRPMLGRLPKSRSLLVNKGFKSMGMSSVLKKINKRRTDSIPLGISIGSTNKTYKKIEDMAEDIYFSFDKVLKVDYFDYFELNISCPNLINVENLKEKFDDPVGFAILLNKLSYLNINKPLFIKMHAEKSVKDTLSLLSVAENYKWITGVIMSNLVKNRNNKSFDKDEIKNAGRGNFSGKPTEEFSNNLISEVYKKYKDRFIIIGCGGVFNAADAYEKIKRGATLVQMITGMIYEGPSVIGEINKDLAKLLKKDGYKSVSEAVGKYHK</sequence>
<dbReference type="SUPFAM" id="SSF51395">
    <property type="entry name" value="FMN-linked oxidoreductases"/>
    <property type="match status" value="1"/>
</dbReference>
<evidence type="ECO:0000256" key="1">
    <source>
        <dbReference type="ARBA" id="ARBA00001917"/>
    </source>
</evidence>
<dbReference type="InterPro" id="IPR005720">
    <property type="entry name" value="Dihydroorotate_DH_cat"/>
</dbReference>
<dbReference type="NCBIfam" id="NF003652">
    <property type="entry name" value="PRK05286.2-5"/>
    <property type="match status" value="1"/>
</dbReference>
<evidence type="ECO:0000256" key="10">
    <source>
        <dbReference type="ARBA" id="ARBA00022975"/>
    </source>
</evidence>
<organism evidence="16 17">
    <name type="scientific">Candidatus Nomurabacteria bacterium GW2011_GWE1_35_16</name>
    <dbReference type="NCBI Taxonomy" id="1618761"/>
    <lineage>
        <taxon>Bacteria</taxon>
        <taxon>Candidatus Nomuraibacteriota</taxon>
    </lineage>
</organism>
<dbReference type="UniPathway" id="UPA00070">
    <property type="reaction ID" value="UER00946"/>
</dbReference>
<evidence type="ECO:0000313" key="16">
    <source>
        <dbReference type="EMBL" id="KKP66868.1"/>
    </source>
</evidence>
<dbReference type="EC" id="1.3.5.2" evidence="6 14"/>
<comment type="caution">
    <text evidence="16">The sequence shown here is derived from an EMBL/GenBank/DDBJ whole genome shotgun (WGS) entry which is preliminary data.</text>
</comment>
<protein>
    <recommendedName>
        <fullName evidence="7 14">Dihydroorotate dehydrogenase (quinone)</fullName>
        <ecNumber evidence="6 14">1.3.5.2</ecNumber>
    </recommendedName>
</protein>
<dbReference type="EMBL" id="LBPY01000002">
    <property type="protein sequence ID" value="KKP66868.1"/>
    <property type="molecule type" value="Genomic_DNA"/>
</dbReference>
<dbReference type="Proteomes" id="UP000034952">
    <property type="component" value="Unassembled WGS sequence"/>
</dbReference>
<evidence type="ECO:0000259" key="15">
    <source>
        <dbReference type="Pfam" id="PF01180"/>
    </source>
</evidence>
<evidence type="ECO:0000256" key="2">
    <source>
        <dbReference type="ARBA" id="ARBA00003125"/>
    </source>
</evidence>
<evidence type="ECO:0000256" key="7">
    <source>
        <dbReference type="ARBA" id="ARBA00018366"/>
    </source>
</evidence>
<comment type="function">
    <text evidence="2">Catalyzes the conversion of dihydroorotate to orotate with quinone as electron acceptor.</text>
</comment>
<evidence type="ECO:0000256" key="14">
    <source>
        <dbReference type="NCBIfam" id="TIGR01036"/>
    </source>
</evidence>
<dbReference type="Gene3D" id="3.20.20.70">
    <property type="entry name" value="Aldolase class I"/>
    <property type="match status" value="1"/>
</dbReference>
<dbReference type="GO" id="GO:0106430">
    <property type="term" value="F:dihydroorotate dehydrogenase (quinone) activity"/>
    <property type="evidence" value="ECO:0007669"/>
    <property type="project" value="UniProtKB-EC"/>
</dbReference>
<dbReference type="Pfam" id="PF01180">
    <property type="entry name" value="DHO_dh"/>
    <property type="match status" value="1"/>
</dbReference>
<proteinExistence type="inferred from homology"/>
<dbReference type="PANTHER" id="PTHR48109">
    <property type="entry name" value="DIHYDROOROTATE DEHYDROGENASE (QUINONE), MITOCHONDRIAL-RELATED"/>
    <property type="match status" value="1"/>
</dbReference>
<dbReference type="PANTHER" id="PTHR48109:SF4">
    <property type="entry name" value="DIHYDROOROTATE DEHYDROGENASE (QUINONE), MITOCHONDRIAL"/>
    <property type="match status" value="1"/>
</dbReference>
<dbReference type="InterPro" id="IPR013785">
    <property type="entry name" value="Aldolase_TIM"/>
</dbReference>
<accession>A0A0G0BBK4</accession>
<comment type="catalytic activity">
    <reaction evidence="13">
        <text>(S)-dihydroorotate + a quinone = orotate + a quinol</text>
        <dbReference type="Rhea" id="RHEA:30187"/>
        <dbReference type="ChEBI" id="CHEBI:24646"/>
        <dbReference type="ChEBI" id="CHEBI:30839"/>
        <dbReference type="ChEBI" id="CHEBI:30864"/>
        <dbReference type="ChEBI" id="CHEBI:132124"/>
        <dbReference type="EC" id="1.3.5.2"/>
    </reaction>
</comment>
<evidence type="ECO:0000313" key="17">
    <source>
        <dbReference type="Proteomes" id="UP000034952"/>
    </source>
</evidence>
<evidence type="ECO:0000256" key="8">
    <source>
        <dbReference type="ARBA" id="ARBA00022630"/>
    </source>
</evidence>
<keyword evidence="11" id="KW-0560">Oxidoreductase</keyword>
<keyword evidence="10" id="KW-0665">Pyrimidine biosynthesis</keyword>
<dbReference type="GO" id="GO:0005886">
    <property type="term" value="C:plasma membrane"/>
    <property type="evidence" value="ECO:0007669"/>
    <property type="project" value="TreeGrafter"/>
</dbReference>
<gene>
    <name evidence="16" type="ORF">UR64_C0002G0084</name>
</gene>
<evidence type="ECO:0000256" key="3">
    <source>
        <dbReference type="ARBA" id="ARBA00004370"/>
    </source>
</evidence>
<evidence type="ECO:0000256" key="12">
    <source>
        <dbReference type="ARBA" id="ARBA00023136"/>
    </source>
</evidence>
<comment type="similarity">
    <text evidence="5">Belongs to the dihydroorotate dehydrogenase family. Type 2 subfamily.</text>
</comment>
<keyword evidence="12" id="KW-0472">Membrane</keyword>
<dbReference type="PROSITE" id="PS00912">
    <property type="entry name" value="DHODEHASE_2"/>
    <property type="match status" value="1"/>
</dbReference>
<evidence type="ECO:0000256" key="6">
    <source>
        <dbReference type="ARBA" id="ARBA00012791"/>
    </source>
</evidence>
<keyword evidence="9" id="KW-0288">FMN</keyword>
<evidence type="ECO:0000256" key="5">
    <source>
        <dbReference type="ARBA" id="ARBA00005359"/>
    </source>
</evidence>
<feature type="domain" description="Dihydroorotate dehydrogenase catalytic" evidence="15">
    <location>
        <begin position="54"/>
        <end position="354"/>
    </location>
</feature>
<reference evidence="16 17" key="1">
    <citation type="journal article" date="2015" name="Nature">
        <title>rRNA introns, odd ribosomes, and small enigmatic genomes across a large radiation of phyla.</title>
        <authorList>
            <person name="Brown C.T."/>
            <person name="Hug L.A."/>
            <person name="Thomas B.C."/>
            <person name="Sharon I."/>
            <person name="Castelle C.J."/>
            <person name="Singh A."/>
            <person name="Wilkins M.J."/>
            <person name="Williams K.H."/>
            <person name="Banfield J.F."/>
        </authorList>
    </citation>
    <scope>NUCLEOTIDE SEQUENCE [LARGE SCALE GENOMIC DNA]</scope>
</reference>
<evidence type="ECO:0000256" key="4">
    <source>
        <dbReference type="ARBA" id="ARBA00005161"/>
    </source>
</evidence>
<dbReference type="PATRIC" id="fig|1618761.3.peg.151"/>
<dbReference type="GO" id="GO:0005737">
    <property type="term" value="C:cytoplasm"/>
    <property type="evidence" value="ECO:0007669"/>
    <property type="project" value="InterPro"/>
</dbReference>
<dbReference type="InterPro" id="IPR005719">
    <property type="entry name" value="Dihydroorotate_DH_2"/>
</dbReference>
<name>A0A0G0BBK4_9BACT</name>
<evidence type="ECO:0000256" key="13">
    <source>
        <dbReference type="ARBA" id="ARBA00048639"/>
    </source>
</evidence>
<comment type="subcellular location">
    <subcellularLocation>
        <location evidence="3">Membrane</location>
    </subcellularLocation>
</comment>
<dbReference type="NCBIfam" id="TIGR01036">
    <property type="entry name" value="pyrD_sub2"/>
    <property type="match status" value="1"/>
</dbReference>
<dbReference type="GO" id="GO:0044205">
    <property type="term" value="P:'de novo' UMP biosynthetic process"/>
    <property type="evidence" value="ECO:0007669"/>
    <property type="project" value="UniProtKB-UniPathway"/>
</dbReference>
<dbReference type="InterPro" id="IPR050074">
    <property type="entry name" value="DHO_dehydrogenase"/>
</dbReference>
<dbReference type="CDD" id="cd04738">
    <property type="entry name" value="DHOD_2_like"/>
    <property type="match status" value="1"/>
</dbReference>
<dbReference type="InterPro" id="IPR001295">
    <property type="entry name" value="Dihydroorotate_DH_CS"/>
</dbReference>
<evidence type="ECO:0000256" key="11">
    <source>
        <dbReference type="ARBA" id="ARBA00023002"/>
    </source>
</evidence>
<comment type="cofactor">
    <cofactor evidence="1">
        <name>FMN</name>
        <dbReference type="ChEBI" id="CHEBI:58210"/>
    </cofactor>
</comment>
<keyword evidence="8" id="KW-0285">Flavoprotein</keyword>
<dbReference type="GO" id="GO:0006207">
    <property type="term" value="P:'de novo' pyrimidine nucleobase biosynthetic process"/>
    <property type="evidence" value="ECO:0007669"/>
    <property type="project" value="UniProtKB-UniRule"/>
</dbReference>
<dbReference type="AlphaFoldDB" id="A0A0G0BBK4"/>